<dbReference type="SUPFAM" id="SSF48592">
    <property type="entry name" value="GroEL equatorial domain-like"/>
    <property type="match status" value="1"/>
</dbReference>
<dbReference type="PANTHER" id="PTHR45633">
    <property type="entry name" value="60 KDA HEAT SHOCK PROTEIN, MITOCHONDRIAL"/>
    <property type="match status" value="1"/>
</dbReference>
<proteinExistence type="inferred from homology"/>
<sequence>MFEVLMFSRWPLGFCTLQAGVDLVARFVGVTLGPKGRNVVLGNKYGPPKIVNDGDTVLKEIELEDPLENLGVKLVRQAGARTNDIAGDGCTTSIILARGLIAEGMK</sequence>
<dbReference type="GO" id="GO:0140662">
    <property type="term" value="F:ATP-dependent protein folding chaperone"/>
    <property type="evidence" value="ECO:0007669"/>
    <property type="project" value="InterPro"/>
</dbReference>
<comment type="similarity">
    <text evidence="1">Belongs to the chaperonin (HSP60) family.</text>
</comment>
<dbReference type="InterPro" id="IPR001844">
    <property type="entry name" value="Cpn60/GroEL"/>
</dbReference>
<keyword evidence="3" id="KW-0067">ATP-binding</keyword>
<dbReference type="InterPro" id="IPR002423">
    <property type="entry name" value="Cpn60/GroEL/TCP-1"/>
</dbReference>
<evidence type="ECO:0000256" key="1">
    <source>
        <dbReference type="ARBA" id="ARBA00006607"/>
    </source>
</evidence>
<reference evidence="5" key="2">
    <citation type="journal article" date="2015" name="Data Brief">
        <title>Shoot transcriptome of the giant reed, Arundo donax.</title>
        <authorList>
            <person name="Barrero R.A."/>
            <person name="Guerrero F.D."/>
            <person name="Moolhuijzen P."/>
            <person name="Goolsby J.A."/>
            <person name="Tidwell J."/>
            <person name="Bellgard S.E."/>
            <person name="Bellgard M.I."/>
        </authorList>
    </citation>
    <scope>NUCLEOTIDE SEQUENCE</scope>
    <source>
        <tissue evidence="5">Shoot tissue taken approximately 20 cm above the soil surface</tissue>
    </source>
</reference>
<evidence type="ECO:0000313" key="5">
    <source>
        <dbReference type="EMBL" id="JAD48438.1"/>
    </source>
</evidence>
<evidence type="ECO:0000256" key="2">
    <source>
        <dbReference type="ARBA" id="ARBA00022741"/>
    </source>
</evidence>
<dbReference type="GO" id="GO:0005524">
    <property type="term" value="F:ATP binding"/>
    <property type="evidence" value="ECO:0007669"/>
    <property type="project" value="UniProtKB-KW"/>
</dbReference>
<dbReference type="GO" id="GO:0042026">
    <property type="term" value="P:protein refolding"/>
    <property type="evidence" value="ECO:0007669"/>
    <property type="project" value="InterPro"/>
</dbReference>
<organism evidence="5">
    <name type="scientific">Arundo donax</name>
    <name type="common">Giant reed</name>
    <name type="synonym">Donax arundinaceus</name>
    <dbReference type="NCBI Taxonomy" id="35708"/>
    <lineage>
        <taxon>Eukaryota</taxon>
        <taxon>Viridiplantae</taxon>
        <taxon>Streptophyta</taxon>
        <taxon>Embryophyta</taxon>
        <taxon>Tracheophyta</taxon>
        <taxon>Spermatophyta</taxon>
        <taxon>Magnoliopsida</taxon>
        <taxon>Liliopsida</taxon>
        <taxon>Poales</taxon>
        <taxon>Poaceae</taxon>
        <taxon>PACMAD clade</taxon>
        <taxon>Arundinoideae</taxon>
        <taxon>Arundineae</taxon>
        <taxon>Arundo</taxon>
    </lineage>
</organism>
<dbReference type="PRINTS" id="PR00304">
    <property type="entry name" value="TCOMPLEXTCP1"/>
</dbReference>
<keyword evidence="2" id="KW-0547">Nucleotide-binding</keyword>
<reference evidence="5" key="1">
    <citation type="submission" date="2014-09" db="EMBL/GenBank/DDBJ databases">
        <authorList>
            <person name="Magalhaes I.L.F."/>
            <person name="Oliveira U."/>
            <person name="Santos F.R."/>
            <person name="Vidigal T.H.D.A."/>
            <person name="Brescovit A.D."/>
            <person name="Santos A.J."/>
        </authorList>
    </citation>
    <scope>NUCLEOTIDE SEQUENCE</scope>
    <source>
        <tissue evidence="5">Shoot tissue taken approximately 20 cm above the soil surface</tissue>
    </source>
</reference>
<dbReference type="EMBL" id="GBRH01249457">
    <property type="protein sequence ID" value="JAD48438.1"/>
    <property type="molecule type" value="Transcribed_RNA"/>
</dbReference>
<keyword evidence="4" id="KW-0143">Chaperone</keyword>
<name>A0A0A9AEU9_ARUDO</name>
<dbReference type="InterPro" id="IPR027413">
    <property type="entry name" value="GROEL-like_equatorial_sf"/>
</dbReference>
<evidence type="ECO:0000256" key="3">
    <source>
        <dbReference type="ARBA" id="ARBA00022840"/>
    </source>
</evidence>
<dbReference type="Pfam" id="PF00118">
    <property type="entry name" value="Cpn60_TCP1"/>
    <property type="match status" value="1"/>
</dbReference>
<evidence type="ECO:0000256" key="4">
    <source>
        <dbReference type="ARBA" id="ARBA00023186"/>
    </source>
</evidence>
<dbReference type="InterPro" id="IPR017998">
    <property type="entry name" value="Chaperone_TCP-1"/>
</dbReference>
<protein>
    <submittedName>
        <fullName evidence="5">Uncharacterized protein</fullName>
    </submittedName>
</protein>
<accession>A0A0A9AEU9</accession>
<dbReference type="AlphaFoldDB" id="A0A0A9AEU9"/>
<dbReference type="Gene3D" id="1.10.560.10">
    <property type="entry name" value="GroEL-like equatorial domain"/>
    <property type="match status" value="1"/>
</dbReference>